<keyword evidence="1" id="KW-0732">Signal</keyword>
<keyword evidence="3" id="KW-1133">Transmembrane helix</keyword>
<dbReference type="SUPFAM" id="SSF103515">
    <property type="entry name" value="Autotransporter"/>
    <property type="match status" value="1"/>
</dbReference>
<evidence type="ECO:0000256" key="1">
    <source>
        <dbReference type="ARBA" id="ARBA00022729"/>
    </source>
</evidence>
<dbReference type="eggNOG" id="COG4625">
    <property type="taxonomic scope" value="Bacteria"/>
</dbReference>
<dbReference type="Gene3D" id="2.40.128.130">
    <property type="entry name" value="Autotransporter beta-domain"/>
    <property type="match status" value="1"/>
</dbReference>
<protein>
    <submittedName>
        <fullName evidence="5">Outer membrane autotransporter barrel domain protein</fullName>
    </submittedName>
</protein>
<dbReference type="eggNOG" id="COG3210">
    <property type="taxonomic scope" value="Bacteria"/>
</dbReference>
<dbReference type="SMART" id="SM00869">
    <property type="entry name" value="Autotransporter"/>
    <property type="match status" value="1"/>
</dbReference>
<proteinExistence type="predicted"/>
<dbReference type="InterPro" id="IPR005546">
    <property type="entry name" value="Autotransporte_beta"/>
</dbReference>
<feature type="transmembrane region" description="Helical" evidence="3">
    <location>
        <begin position="71"/>
        <end position="96"/>
    </location>
</feature>
<dbReference type="NCBIfam" id="TIGR02601">
    <property type="entry name" value="autotrns_rpt"/>
    <property type="match status" value="1"/>
</dbReference>
<dbReference type="PROSITE" id="PS51208">
    <property type="entry name" value="AUTOTRANSPORTER"/>
    <property type="match status" value="1"/>
</dbReference>
<evidence type="ECO:0000256" key="2">
    <source>
        <dbReference type="SAM" id="MobiDB-lite"/>
    </source>
</evidence>
<dbReference type="InterPro" id="IPR036709">
    <property type="entry name" value="Autotransporte_beta_dom_sf"/>
</dbReference>
<organism evidence="5 6">
    <name type="scientific">Chthoniobacter flavus Ellin428</name>
    <dbReference type="NCBI Taxonomy" id="497964"/>
    <lineage>
        <taxon>Bacteria</taxon>
        <taxon>Pseudomonadati</taxon>
        <taxon>Verrucomicrobiota</taxon>
        <taxon>Spartobacteria</taxon>
        <taxon>Chthoniobacterales</taxon>
        <taxon>Chthoniobacteraceae</taxon>
        <taxon>Chthoniobacter</taxon>
    </lineage>
</organism>
<dbReference type="Pfam" id="PF12951">
    <property type="entry name" value="PATR"/>
    <property type="match status" value="3"/>
</dbReference>
<evidence type="ECO:0000256" key="3">
    <source>
        <dbReference type="SAM" id="Phobius"/>
    </source>
</evidence>
<dbReference type="Pfam" id="PF03797">
    <property type="entry name" value="Autotransporter"/>
    <property type="match status" value="1"/>
</dbReference>
<reference evidence="5 6" key="1">
    <citation type="journal article" date="2011" name="J. Bacteriol.">
        <title>Genome sequence of Chthoniobacter flavus Ellin428, an aerobic heterotrophic soil bacterium.</title>
        <authorList>
            <person name="Kant R."/>
            <person name="van Passel M.W."/>
            <person name="Palva A."/>
            <person name="Lucas S."/>
            <person name="Lapidus A."/>
            <person name="Glavina Del Rio T."/>
            <person name="Dalin E."/>
            <person name="Tice H."/>
            <person name="Bruce D."/>
            <person name="Goodwin L."/>
            <person name="Pitluck S."/>
            <person name="Larimer F.W."/>
            <person name="Land M.L."/>
            <person name="Hauser L."/>
            <person name="Sangwan P."/>
            <person name="de Vos W.M."/>
            <person name="Janssen P.H."/>
            <person name="Smidt H."/>
        </authorList>
    </citation>
    <scope>NUCLEOTIDE SEQUENCE [LARGE SCALE GENOMIC DNA]</scope>
    <source>
        <strain evidence="5 6">Ellin428</strain>
    </source>
</reference>
<keyword evidence="3" id="KW-0472">Membrane</keyword>
<dbReference type="InterPro" id="IPR013425">
    <property type="entry name" value="Autotrns_rpt"/>
</dbReference>
<evidence type="ECO:0000313" key="6">
    <source>
        <dbReference type="Proteomes" id="UP000005824"/>
    </source>
</evidence>
<evidence type="ECO:0000313" key="5">
    <source>
        <dbReference type="EMBL" id="EDY16462.1"/>
    </source>
</evidence>
<dbReference type="STRING" id="497964.CfE428DRAFT_5993"/>
<feature type="domain" description="Autotransporter" evidence="4">
    <location>
        <begin position="1200"/>
        <end position="1500"/>
    </location>
</feature>
<evidence type="ECO:0000259" key="4">
    <source>
        <dbReference type="PROSITE" id="PS51208"/>
    </source>
</evidence>
<keyword evidence="3" id="KW-0812">Transmembrane</keyword>
<dbReference type="EMBL" id="ABVL01000032">
    <property type="protein sequence ID" value="EDY16462.1"/>
    <property type="molecule type" value="Genomic_DNA"/>
</dbReference>
<dbReference type="GO" id="GO:0019867">
    <property type="term" value="C:outer membrane"/>
    <property type="evidence" value="ECO:0007669"/>
    <property type="project" value="InterPro"/>
</dbReference>
<dbReference type="NCBIfam" id="TIGR01414">
    <property type="entry name" value="autotrans_barl"/>
    <property type="match status" value="1"/>
</dbReference>
<name>B4DAQ2_9BACT</name>
<dbReference type="InterPro" id="IPR006315">
    <property type="entry name" value="OM_autotransptr_brl_dom"/>
</dbReference>
<gene>
    <name evidence="5" type="ORF">CfE428DRAFT_5993</name>
</gene>
<dbReference type="FunCoup" id="B4DAQ2">
    <property type="interactions" value="2"/>
</dbReference>
<feature type="region of interest" description="Disordered" evidence="2">
    <location>
        <begin position="1170"/>
        <end position="1195"/>
    </location>
</feature>
<comment type="caution">
    <text evidence="5">The sequence shown here is derived from an EMBL/GenBank/DDBJ whole genome shotgun (WGS) entry which is preliminary data.</text>
</comment>
<keyword evidence="6" id="KW-1185">Reference proteome</keyword>
<sequence>MEEPSHSQGVWLPGSVARSITNQLDKLNHPTRNKSVCRPFSASRLFDARFAESPVVATAPLRRPQALAQSIAAFLIGIAFWLPAVAPAASITWGAATSISGDSEVSTGGALVGAFNVGAADAGSPTVNGVTFTEFVLNAGSTGGAQGNFSLSSGAIVGASNAAGSGSAPFTGLSASYQALLQSEGGAVPVATPFTLTMSGLSVGQTYQFEWWANISSSSFANDLTTATAGNTVTLDSNKTNAVGGIGQFAIGTFVADSTSQAIVFNSAGEAIINAFELRVAPPPSAFWTGDQDGTWTTSNAGNTNWATAAAGTIDAGLIPGAPINVTFSAAGAVNQNTTLGANFTIHRLTVSDPNPVTISSGAGGPFTLTIAGDAGTGITVNSGSNLTINSNLTLGGASDTITVDGTGVATIAGVLGGNNGLIKAGAGLLTLSNSGNNYTGATQIQDGTLKLGADNAVPAGSASTVNAPTGTGNAVLDLNGHRLTVSGLTLVAEIGLGQSTVDVNGGVLTLAGDVNVIDSVFKPGNNFAPIIQDGIGGGAVDLGNATRTFNIAGQNVQVRDLIVNAVIQGNGGIVVNAAPSTFNGTEGGIVLEAVNTYTGSTTVAQGRLTALTSGALPATTDLILGTANSALAGDVDIFGTAQTVNSISVAAGNAGGASNIIESTFGGAIFTVSSTTTNSTFGGLITGDLELDKEGVGTTLTVTGANTYGNGTVLKNGTLRTQNISALGAGSVQIQGGRLQVKGPLNVDSLLWSGGRISLEPAAGDVINSASSFVNAGSGGAFEIDPTGLQRTTYTLVNFVNPTNFVVSDFSAFALNSNFLVQGTFLLNPTNVQFTVTGVTMTGPLLQNSAPVGVPTFADFIVNGPVTTGGPTESNTVNTLTFFPDSSLKIFNTLHVTTGPVNLVGNSSIDLENATLDVNQLNVLPKGFLGGNGNILGNLFNAGIVSPGHSPGHIHVTGNYTQTAAGLLKIEIGGRDLNQHDLLSVDGTAKLDGALQLVRVNHFKLKRNKPVTFLTANEGVNGRFATVENDFTSDTILEPTVVYRKNSVALEAVQGSFETFAQNSGLTSNQRSVAKALDNVVNARRANSLIDYLDYRKLTGLPGDFDKIAPEELTSIFTIGTSLAGVQSQNIQRRNDDIRSGSSGSSGFSAAGLAVNGAGPSYSGTFGSAGPLGSFNPTGPSDDEKDVADQKDSRDVVAPAGNRWGAFLSGTGEWVSVGNTDNARGYDLSSGGFTLGMDYKVTSTFAIGLAAGYTGTSADLADRGRVWVNGGKIGIYATFFPNEQTTAAPMMSKDSSPEAPAPTPSPARGFYADLAAFGGYNSYDTRRNALQGEARGDTAGGELNALFGAGYDFNKGGLTFGPAASFNYTYIGTNEFTEHGSLAPLNIHGGKGESLRTALGFKASYDWKVGGVLIKPELRAAWQHEYGDSAYALNSSFGGGTGNSFLVNGPQLGRDSALLGAGFAIQFNDRMSTYFYYDGEVGRKNYQSTSITGGFRVAF</sequence>
<dbReference type="InParanoid" id="B4DAQ2"/>
<accession>B4DAQ2</accession>
<dbReference type="Proteomes" id="UP000005824">
    <property type="component" value="Unassembled WGS sequence"/>
</dbReference>